<feature type="coiled-coil region" evidence="2">
    <location>
        <begin position="94"/>
        <end position="128"/>
    </location>
</feature>
<dbReference type="Proteomes" id="UP000253999">
    <property type="component" value="Unassembled WGS sequence"/>
</dbReference>
<evidence type="ECO:0000256" key="1">
    <source>
        <dbReference type="ARBA" id="ARBA00023125"/>
    </source>
</evidence>
<dbReference type="EMBL" id="QEQD01000002">
    <property type="protein sequence ID" value="RDF05373.1"/>
    <property type="molecule type" value="Genomic_DNA"/>
</dbReference>
<dbReference type="GO" id="GO:0005829">
    <property type="term" value="C:cytosol"/>
    <property type="evidence" value="ECO:0007669"/>
    <property type="project" value="TreeGrafter"/>
</dbReference>
<proteinExistence type="predicted"/>
<organism evidence="4 5">
    <name type="scientific">Haemophilus parahaemolyticus</name>
    <dbReference type="NCBI Taxonomy" id="735"/>
    <lineage>
        <taxon>Bacteria</taxon>
        <taxon>Pseudomonadati</taxon>
        <taxon>Pseudomonadota</taxon>
        <taxon>Gammaproteobacteria</taxon>
        <taxon>Pasteurellales</taxon>
        <taxon>Pasteurellaceae</taxon>
        <taxon>Haemophilus</taxon>
    </lineage>
</organism>
<accession>A0A369ZF83</accession>
<reference evidence="4 5" key="1">
    <citation type="submission" date="2018-05" db="EMBL/GenBank/DDBJ databases">
        <title>Draft Genome Sequences for a Diverse set of 7 Haemophilus Species.</title>
        <authorList>
            <person name="Nichols M."/>
            <person name="Topaz N."/>
            <person name="Wang X."/>
            <person name="Wang X."/>
            <person name="Boxrud D."/>
        </authorList>
    </citation>
    <scope>NUCLEOTIDE SEQUENCE [LARGE SCALE GENOMIC DNA]</scope>
    <source>
        <strain evidence="4 5">C2010039593</strain>
    </source>
</reference>
<dbReference type="InterPro" id="IPR001387">
    <property type="entry name" value="Cro/C1-type_HTH"/>
</dbReference>
<evidence type="ECO:0000256" key="2">
    <source>
        <dbReference type="SAM" id="Coils"/>
    </source>
</evidence>
<dbReference type="CDD" id="cd00093">
    <property type="entry name" value="HTH_XRE"/>
    <property type="match status" value="1"/>
</dbReference>
<protein>
    <submittedName>
        <fullName evidence="4">XRE family transcriptional regulator</fullName>
    </submittedName>
</protein>
<keyword evidence="1" id="KW-0238">DNA-binding</keyword>
<dbReference type="Pfam" id="PF01381">
    <property type="entry name" value="HTH_3"/>
    <property type="match status" value="1"/>
</dbReference>
<dbReference type="PANTHER" id="PTHR46797">
    <property type="entry name" value="HTH-TYPE TRANSCRIPTIONAL REGULATOR"/>
    <property type="match status" value="1"/>
</dbReference>
<evidence type="ECO:0000313" key="4">
    <source>
        <dbReference type="EMBL" id="RDF05373.1"/>
    </source>
</evidence>
<dbReference type="InterPro" id="IPR010982">
    <property type="entry name" value="Lambda_DNA-bd_dom_sf"/>
</dbReference>
<name>A0A369ZF83_HAEPH</name>
<dbReference type="STRING" id="735.B0185_09945"/>
<dbReference type="GO" id="GO:0003700">
    <property type="term" value="F:DNA-binding transcription factor activity"/>
    <property type="evidence" value="ECO:0007669"/>
    <property type="project" value="TreeGrafter"/>
</dbReference>
<dbReference type="PROSITE" id="PS50943">
    <property type="entry name" value="HTH_CROC1"/>
    <property type="match status" value="1"/>
</dbReference>
<dbReference type="SMART" id="SM00530">
    <property type="entry name" value="HTH_XRE"/>
    <property type="match status" value="1"/>
</dbReference>
<gene>
    <name evidence="4" type="ORF">DPV98_03000</name>
</gene>
<dbReference type="Gene3D" id="1.10.260.40">
    <property type="entry name" value="lambda repressor-like DNA-binding domains"/>
    <property type="match status" value="1"/>
</dbReference>
<sequence>MGMHDKIRMMRELRQLSQEDMAEKMNMSPSGYAKIERGETRLQYDKLVQIAQIFNVSLSDLVDNDKGVIFFMNKNGNNTSANYYNGDHSIMFEIEKLKLQLIHKDELLEQKEKELETLRKMISLLEKVK</sequence>
<evidence type="ECO:0000313" key="5">
    <source>
        <dbReference type="Proteomes" id="UP000253999"/>
    </source>
</evidence>
<feature type="domain" description="HTH cro/C1-type" evidence="3">
    <location>
        <begin position="7"/>
        <end position="61"/>
    </location>
</feature>
<dbReference type="PANTHER" id="PTHR46797:SF1">
    <property type="entry name" value="METHYLPHOSPHONATE SYNTHASE"/>
    <property type="match status" value="1"/>
</dbReference>
<dbReference type="RefSeq" id="WP_111312579.1">
    <property type="nucleotide sequence ID" value="NZ_QEQD01000002.1"/>
</dbReference>
<dbReference type="InterPro" id="IPR050807">
    <property type="entry name" value="TransReg_Diox_bact_type"/>
</dbReference>
<keyword evidence="2" id="KW-0175">Coiled coil</keyword>
<dbReference type="AlphaFoldDB" id="A0A369ZF83"/>
<evidence type="ECO:0000259" key="3">
    <source>
        <dbReference type="PROSITE" id="PS50943"/>
    </source>
</evidence>
<dbReference type="SUPFAM" id="SSF47413">
    <property type="entry name" value="lambda repressor-like DNA-binding domains"/>
    <property type="match status" value="1"/>
</dbReference>
<comment type="caution">
    <text evidence="4">The sequence shown here is derived from an EMBL/GenBank/DDBJ whole genome shotgun (WGS) entry which is preliminary data.</text>
</comment>
<dbReference type="GO" id="GO:0003677">
    <property type="term" value="F:DNA binding"/>
    <property type="evidence" value="ECO:0007669"/>
    <property type="project" value="UniProtKB-KW"/>
</dbReference>